<protein>
    <recommendedName>
        <fullName evidence="3">PIN domain-containing protein</fullName>
    </recommendedName>
</protein>
<evidence type="ECO:0000313" key="2">
    <source>
        <dbReference type="Proteomes" id="UP000199584"/>
    </source>
</evidence>
<dbReference type="RefSeq" id="WP_092487586.1">
    <property type="nucleotide sequence ID" value="NZ_FOYM01000045.1"/>
</dbReference>
<dbReference type="STRING" id="39060.SAMN05660706_1454"/>
<reference evidence="2" key="1">
    <citation type="submission" date="2016-10" db="EMBL/GenBank/DDBJ databases">
        <authorList>
            <person name="Varghese N."/>
            <person name="Submissions S."/>
        </authorList>
    </citation>
    <scope>NUCLEOTIDE SEQUENCE [LARGE SCALE GENOMIC DNA]</scope>
    <source>
        <strain evidence="2">DSM 3669</strain>
    </source>
</reference>
<name>A0A1I6EHL0_9FIRM</name>
<keyword evidence="2" id="KW-1185">Reference proteome</keyword>
<evidence type="ECO:0000313" key="1">
    <source>
        <dbReference type="EMBL" id="SFR17213.1"/>
    </source>
</evidence>
<dbReference type="EMBL" id="FOYM01000045">
    <property type="protein sequence ID" value="SFR17213.1"/>
    <property type="molecule type" value="Genomic_DNA"/>
</dbReference>
<dbReference type="Proteomes" id="UP000199584">
    <property type="component" value="Unassembled WGS sequence"/>
</dbReference>
<organism evidence="1 2">
    <name type="scientific">Desulfoscipio geothermicus DSM 3669</name>
    <dbReference type="NCBI Taxonomy" id="1121426"/>
    <lineage>
        <taxon>Bacteria</taxon>
        <taxon>Bacillati</taxon>
        <taxon>Bacillota</taxon>
        <taxon>Clostridia</taxon>
        <taxon>Eubacteriales</taxon>
        <taxon>Desulfallaceae</taxon>
        <taxon>Desulfoscipio</taxon>
    </lineage>
</organism>
<dbReference type="AlphaFoldDB" id="A0A1I6EHL0"/>
<dbReference type="OrthoDB" id="158697at2"/>
<sequence>MKQVHFVDTSILCCLLRLPNFCEMYMEIEEELLGIISRGETLILPIASIIETGNHIAHISDGTTRRAIARKFAEYLRDTADNRAPWSLMHMEWTPDDLRKFADMFPDQAMRQIGFGDMSIIDAYEDYIKRTPGVSVRIWSTDAHLTAYSYNAPAIGRRSRG</sequence>
<proteinExistence type="predicted"/>
<accession>A0A1I6EHL0</accession>
<evidence type="ECO:0008006" key="3">
    <source>
        <dbReference type="Google" id="ProtNLM"/>
    </source>
</evidence>
<gene>
    <name evidence="1" type="ORF">SAMN05660706_1454</name>
</gene>